<comment type="caution">
    <text evidence="1">The sequence shown here is derived from an EMBL/GenBank/DDBJ whole genome shotgun (WGS) entry which is preliminary data.</text>
</comment>
<reference evidence="1" key="1">
    <citation type="journal article" date="2014" name="Front. Microbiol.">
        <title>High frequency of phylogenetically diverse reductive dehalogenase-homologous genes in deep subseafloor sedimentary metagenomes.</title>
        <authorList>
            <person name="Kawai M."/>
            <person name="Futagami T."/>
            <person name="Toyoda A."/>
            <person name="Takaki Y."/>
            <person name="Nishi S."/>
            <person name="Hori S."/>
            <person name="Arai W."/>
            <person name="Tsubouchi T."/>
            <person name="Morono Y."/>
            <person name="Uchiyama I."/>
            <person name="Ito T."/>
            <person name="Fujiyama A."/>
            <person name="Inagaki F."/>
            <person name="Takami H."/>
        </authorList>
    </citation>
    <scope>NUCLEOTIDE SEQUENCE</scope>
    <source>
        <strain evidence="1">Expedition CK06-06</strain>
    </source>
</reference>
<protein>
    <submittedName>
        <fullName evidence="1">Uncharacterized protein</fullName>
    </submittedName>
</protein>
<feature type="non-terminal residue" evidence="1">
    <location>
        <position position="1"/>
    </location>
</feature>
<accession>X1C8N4</accession>
<dbReference type="EMBL" id="BART01019012">
    <property type="protein sequence ID" value="GAG80766.1"/>
    <property type="molecule type" value="Genomic_DNA"/>
</dbReference>
<gene>
    <name evidence="1" type="ORF">S01H4_35702</name>
</gene>
<organism evidence="1">
    <name type="scientific">marine sediment metagenome</name>
    <dbReference type="NCBI Taxonomy" id="412755"/>
    <lineage>
        <taxon>unclassified sequences</taxon>
        <taxon>metagenomes</taxon>
        <taxon>ecological metagenomes</taxon>
    </lineage>
</organism>
<proteinExistence type="predicted"/>
<sequence length="34" mass="3575">PVTVDAVDATVELGTQMKRKGVLSGYAPDVNFPV</sequence>
<dbReference type="AlphaFoldDB" id="X1C8N4"/>
<evidence type="ECO:0000313" key="1">
    <source>
        <dbReference type="EMBL" id="GAG80766.1"/>
    </source>
</evidence>
<name>X1C8N4_9ZZZZ</name>